<sequence length="59" mass="6457">MDLWTHVATFLAGLATGWTLKVVISNRSTRSHRITFVSQKGNRAGGDIVGGDMQKNARE</sequence>
<dbReference type="Proteomes" id="UP000187012">
    <property type="component" value="Unassembled WGS sequence"/>
</dbReference>
<feature type="transmembrane region" description="Helical" evidence="1">
    <location>
        <begin position="6"/>
        <end position="24"/>
    </location>
</feature>
<gene>
    <name evidence="2" type="ORF">BN2475_580027</name>
</gene>
<dbReference type="EMBL" id="CYGX02000058">
    <property type="protein sequence ID" value="SIT45646.1"/>
    <property type="molecule type" value="Genomic_DNA"/>
</dbReference>
<reference evidence="2 3" key="1">
    <citation type="submission" date="2016-12" db="EMBL/GenBank/DDBJ databases">
        <authorList>
            <person name="Song W.-J."/>
            <person name="Kurnit D.M."/>
        </authorList>
    </citation>
    <scope>NUCLEOTIDE SEQUENCE [LARGE SCALE GENOMIC DNA]</scope>
    <source>
        <strain evidence="2 3">STM7296</strain>
    </source>
</reference>
<keyword evidence="1" id="KW-0812">Transmembrane</keyword>
<dbReference type="STRING" id="1247936.BN2475_580027"/>
<name>A0A1N7SE24_9BURK</name>
<evidence type="ECO:0000313" key="3">
    <source>
        <dbReference type="Proteomes" id="UP000187012"/>
    </source>
</evidence>
<accession>A0A1N7SE24</accession>
<dbReference type="OrthoDB" id="9950847at2"/>
<protein>
    <submittedName>
        <fullName evidence="2">Uncharacterized protein</fullName>
    </submittedName>
</protein>
<dbReference type="RefSeq" id="WP_094782038.1">
    <property type="nucleotide sequence ID" value="NZ_CYGX02000058.1"/>
</dbReference>
<keyword evidence="1" id="KW-1133">Transmembrane helix</keyword>
<keyword evidence="1" id="KW-0472">Membrane</keyword>
<keyword evidence="3" id="KW-1185">Reference proteome</keyword>
<evidence type="ECO:0000256" key="1">
    <source>
        <dbReference type="SAM" id="Phobius"/>
    </source>
</evidence>
<evidence type="ECO:0000313" key="2">
    <source>
        <dbReference type="EMBL" id="SIT45646.1"/>
    </source>
</evidence>
<organism evidence="2 3">
    <name type="scientific">Paraburkholderia ribeironis</name>
    <dbReference type="NCBI Taxonomy" id="1247936"/>
    <lineage>
        <taxon>Bacteria</taxon>
        <taxon>Pseudomonadati</taxon>
        <taxon>Pseudomonadota</taxon>
        <taxon>Betaproteobacteria</taxon>
        <taxon>Burkholderiales</taxon>
        <taxon>Burkholderiaceae</taxon>
        <taxon>Paraburkholderia</taxon>
    </lineage>
</organism>
<dbReference type="AlphaFoldDB" id="A0A1N7SE24"/>
<proteinExistence type="predicted"/>